<dbReference type="Pfam" id="PF07179">
    <property type="entry name" value="SseB"/>
    <property type="match status" value="1"/>
</dbReference>
<organism evidence="2 3">
    <name type="scientific">Saccharopolyspora shandongensis</name>
    <dbReference type="NCBI Taxonomy" id="418495"/>
    <lineage>
        <taxon>Bacteria</taxon>
        <taxon>Bacillati</taxon>
        <taxon>Actinomycetota</taxon>
        <taxon>Actinomycetes</taxon>
        <taxon>Pseudonocardiales</taxon>
        <taxon>Pseudonocardiaceae</taxon>
        <taxon>Saccharopolyspora</taxon>
    </lineage>
</organism>
<sequence length="163" mass="17013">MTLAQCRPGTGFPSQGVLRLTGSIFDEPEPGPAAELLDALRLFRTDQATIPQLAAALRGTTVYVAVSDEDGGFALPTGRDGGLSWLGVFTSLSRMAEFYRAAGRGADTVRYGELTGAELIDQCLPALPRGTGLVLDPGSEHGTALAPVRGLVPDEIALTESGR</sequence>
<proteinExistence type="predicted"/>
<feature type="domain" description="SseB protein N-terminal" evidence="1">
    <location>
        <begin position="38"/>
        <end position="147"/>
    </location>
</feature>
<gene>
    <name evidence="2" type="ORF">SAMN05216215_1005153</name>
</gene>
<dbReference type="Proteomes" id="UP000199529">
    <property type="component" value="Unassembled WGS sequence"/>
</dbReference>
<dbReference type="InterPro" id="IPR009839">
    <property type="entry name" value="SseB_N"/>
</dbReference>
<reference evidence="3" key="1">
    <citation type="submission" date="2016-10" db="EMBL/GenBank/DDBJ databases">
        <authorList>
            <person name="Varghese N."/>
            <person name="Submissions S."/>
        </authorList>
    </citation>
    <scope>NUCLEOTIDE SEQUENCE [LARGE SCALE GENOMIC DNA]</scope>
    <source>
        <strain evidence="3">CGMCC 4.3530</strain>
    </source>
</reference>
<protein>
    <submittedName>
        <fullName evidence="2">SseB protein N-terminal domain-containing protein</fullName>
    </submittedName>
</protein>
<dbReference type="EMBL" id="FNOK01000005">
    <property type="protein sequence ID" value="SDW79413.1"/>
    <property type="molecule type" value="Genomic_DNA"/>
</dbReference>
<dbReference type="STRING" id="418495.SAMN05216215_1005153"/>
<evidence type="ECO:0000313" key="2">
    <source>
        <dbReference type="EMBL" id="SDW79413.1"/>
    </source>
</evidence>
<keyword evidence="3" id="KW-1185">Reference proteome</keyword>
<dbReference type="AlphaFoldDB" id="A0A1H2WFE8"/>
<name>A0A1H2WFE8_9PSEU</name>
<evidence type="ECO:0000259" key="1">
    <source>
        <dbReference type="Pfam" id="PF07179"/>
    </source>
</evidence>
<dbReference type="OrthoDB" id="3694630at2"/>
<accession>A0A1H2WFE8</accession>
<dbReference type="RefSeq" id="WP_093262709.1">
    <property type="nucleotide sequence ID" value="NZ_FNOK01000005.1"/>
</dbReference>
<evidence type="ECO:0000313" key="3">
    <source>
        <dbReference type="Proteomes" id="UP000199529"/>
    </source>
</evidence>